<dbReference type="Proteomes" id="UP001352852">
    <property type="component" value="Unassembled WGS sequence"/>
</dbReference>
<keyword evidence="1" id="KW-0677">Repeat</keyword>
<dbReference type="PROSITE" id="PS50948">
    <property type="entry name" value="PAN"/>
    <property type="match status" value="1"/>
</dbReference>
<evidence type="ECO:0000256" key="1">
    <source>
        <dbReference type="ARBA" id="ARBA00022737"/>
    </source>
</evidence>
<reference evidence="4 5" key="1">
    <citation type="submission" date="2021-06" db="EMBL/GenBank/DDBJ databases">
        <authorList>
            <person name="Palmer J.M."/>
        </authorList>
    </citation>
    <scope>NUCLEOTIDE SEQUENCE [LARGE SCALE GENOMIC DNA]</scope>
    <source>
        <strain evidence="4 5">CL_MEX2019</strain>
        <tissue evidence="4">Muscle</tissue>
    </source>
</reference>
<gene>
    <name evidence="4" type="ORF">CHARACLAT_032532</name>
</gene>
<sequence length="176" mass="20247">IPPPRFFPDSSALRSALNSWKTGISSARIFSLSRVSVKQTTVDPWRSLFLPVRRSSSSILLLRERTFARWIEGSCAKSSLVELYQRASFPLRRFRRIWVKQIFEGVDFSGSDIRQEVMDNVELCQSKCDDDPNCQFFSYVDERRLCFLKRVITMPAPPTVNKLANVVSGFSLRNCN</sequence>
<dbReference type="InterPro" id="IPR003609">
    <property type="entry name" value="Pan_app"/>
</dbReference>
<feature type="non-terminal residue" evidence="4">
    <location>
        <position position="1"/>
    </location>
</feature>
<name>A0ABU7EZ02_9TELE</name>
<dbReference type="CDD" id="cd01100">
    <property type="entry name" value="APPLE_Factor_XI_like"/>
    <property type="match status" value="1"/>
</dbReference>
<evidence type="ECO:0000259" key="3">
    <source>
        <dbReference type="PROSITE" id="PS50948"/>
    </source>
</evidence>
<organism evidence="4 5">
    <name type="scientific">Characodon lateralis</name>
    <dbReference type="NCBI Taxonomy" id="208331"/>
    <lineage>
        <taxon>Eukaryota</taxon>
        <taxon>Metazoa</taxon>
        <taxon>Chordata</taxon>
        <taxon>Craniata</taxon>
        <taxon>Vertebrata</taxon>
        <taxon>Euteleostomi</taxon>
        <taxon>Actinopterygii</taxon>
        <taxon>Neopterygii</taxon>
        <taxon>Teleostei</taxon>
        <taxon>Neoteleostei</taxon>
        <taxon>Acanthomorphata</taxon>
        <taxon>Ovalentaria</taxon>
        <taxon>Atherinomorphae</taxon>
        <taxon>Cyprinodontiformes</taxon>
        <taxon>Goodeidae</taxon>
        <taxon>Characodon</taxon>
    </lineage>
</organism>
<feature type="domain" description="Apple" evidence="3">
    <location>
        <begin position="75"/>
        <end position="175"/>
    </location>
</feature>
<dbReference type="SMART" id="SM00223">
    <property type="entry name" value="APPLE"/>
    <property type="match status" value="1"/>
</dbReference>
<keyword evidence="5" id="KW-1185">Reference proteome</keyword>
<evidence type="ECO:0000313" key="5">
    <source>
        <dbReference type="Proteomes" id="UP001352852"/>
    </source>
</evidence>
<accession>A0ABU7EZ02</accession>
<dbReference type="InterPro" id="IPR000177">
    <property type="entry name" value="Apple"/>
</dbReference>
<dbReference type="Gene3D" id="3.50.4.10">
    <property type="entry name" value="Hepatocyte Growth Factor"/>
    <property type="match status" value="1"/>
</dbReference>
<dbReference type="EMBL" id="JAHUTJ010071448">
    <property type="protein sequence ID" value="MED6292309.1"/>
    <property type="molecule type" value="Genomic_DNA"/>
</dbReference>
<comment type="caution">
    <text evidence="4">The sequence shown here is derived from an EMBL/GenBank/DDBJ whole genome shotgun (WGS) entry which is preliminary data.</text>
</comment>
<protein>
    <recommendedName>
        <fullName evidence="3">Apple domain-containing protein</fullName>
    </recommendedName>
</protein>
<proteinExistence type="predicted"/>
<dbReference type="Pfam" id="PF00024">
    <property type="entry name" value="PAN_1"/>
    <property type="match status" value="1"/>
</dbReference>
<dbReference type="SUPFAM" id="SSF57414">
    <property type="entry name" value="Hairpin loop containing domain-like"/>
    <property type="match status" value="1"/>
</dbReference>
<keyword evidence="2" id="KW-1015">Disulfide bond</keyword>
<evidence type="ECO:0000313" key="4">
    <source>
        <dbReference type="EMBL" id="MED6292309.1"/>
    </source>
</evidence>
<evidence type="ECO:0000256" key="2">
    <source>
        <dbReference type="ARBA" id="ARBA00023157"/>
    </source>
</evidence>